<evidence type="ECO:0000313" key="2">
    <source>
        <dbReference type="Proteomes" id="UP000663832"/>
    </source>
</evidence>
<dbReference type="InterPro" id="IPR015943">
    <property type="entry name" value="WD40/YVTN_repeat-like_dom_sf"/>
</dbReference>
<dbReference type="SUPFAM" id="SSF69322">
    <property type="entry name" value="Tricorn protease domain 2"/>
    <property type="match status" value="1"/>
</dbReference>
<evidence type="ECO:0000313" key="1">
    <source>
        <dbReference type="EMBL" id="CAF0932999.1"/>
    </source>
</evidence>
<dbReference type="Gene3D" id="2.130.10.10">
    <property type="entry name" value="YVTN repeat-like/Quinoprotein amine dehydrogenase"/>
    <property type="match status" value="1"/>
</dbReference>
<proteinExistence type="predicted"/>
<reference evidence="1" key="1">
    <citation type="submission" date="2021-02" db="EMBL/GenBank/DDBJ databases">
        <authorList>
            <person name="Nowell W R."/>
        </authorList>
    </citation>
    <scope>NUCLEOTIDE SEQUENCE</scope>
</reference>
<organism evidence="1 2">
    <name type="scientific">Adineta steineri</name>
    <dbReference type="NCBI Taxonomy" id="433720"/>
    <lineage>
        <taxon>Eukaryota</taxon>
        <taxon>Metazoa</taxon>
        <taxon>Spiralia</taxon>
        <taxon>Gnathifera</taxon>
        <taxon>Rotifera</taxon>
        <taxon>Eurotatoria</taxon>
        <taxon>Bdelloidea</taxon>
        <taxon>Adinetida</taxon>
        <taxon>Adinetidae</taxon>
        <taxon>Adineta</taxon>
    </lineage>
</organism>
<name>A0A814BVH6_9BILA</name>
<dbReference type="EMBL" id="CAJNOM010000054">
    <property type="protein sequence ID" value="CAF0932999.1"/>
    <property type="molecule type" value="Genomic_DNA"/>
</dbReference>
<accession>A0A814BVH6</accession>
<protein>
    <submittedName>
        <fullName evidence="1">Uncharacterized protein</fullName>
    </submittedName>
</protein>
<comment type="caution">
    <text evidence="1">The sequence shown here is derived from an EMBL/GenBank/DDBJ whole genome shotgun (WGS) entry which is preliminary data.</text>
</comment>
<keyword evidence="2" id="KW-1185">Reference proteome</keyword>
<dbReference type="OrthoDB" id="10001152at2759"/>
<dbReference type="Proteomes" id="UP000663832">
    <property type="component" value="Unassembled WGS sequence"/>
</dbReference>
<gene>
    <name evidence="1" type="ORF">QVE165_LOCUS11207</name>
</gene>
<sequence length="364" mass="40875">MGCKHSSSPPESPIKPIQNGGPIVLKSKISIQRAQIIDHQTSNGIKSLSSSALSISAKKKTCLSLSSLPLPFTVLCLEKTLDGHDHYLMKRFQLDTPCFLLDVSRTHILLVDGRQLRLINMETKDIETCIIPLNCGDIQDISWSSKLNVFLILTTDQLYKTGTKQLQPIPIPQIQFIIEGPRKSYMAVDGDDLIINRCFGSDIRRYSLANFSLVQSPYAYAAGENLSVTNIRLNSNKILALAISINTKQMIDLVQLKTNKLIRRISFDTNENILYPINLHNNGQWFAKTCIPCVNIGHCLISSEGQITRLTLFPDQDNFIRSICMSPDNRWLIVSRQHSIELYQPCSSFLPLMKELVDVSSISL</sequence>
<dbReference type="AlphaFoldDB" id="A0A814BVH6"/>